<dbReference type="EMBL" id="PKPP01014069">
    <property type="protein sequence ID" value="PWA40086.1"/>
    <property type="molecule type" value="Genomic_DNA"/>
</dbReference>
<reference evidence="1 2" key="1">
    <citation type="journal article" date="2018" name="Mol. Plant">
        <title>The genome of Artemisia annua provides insight into the evolution of Asteraceae family and artemisinin biosynthesis.</title>
        <authorList>
            <person name="Shen Q."/>
            <person name="Zhang L."/>
            <person name="Liao Z."/>
            <person name="Wang S."/>
            <person name="Yan T."/>
            <person name="Shi P."/>
            <person name="Liu M."/>
            <person name="Fu X."/>
            <person name="Pan Q."/>
            <person name="Wang Y."/>
            <person name="Lv Z."/>
            <person name="Lu X."/>
            <person name="Zhang F."/>
            <person name="Jiang W."/>
            <person name="Ma Y."/>
            <person name="Chen M."/>
            <person name="Hao X."/>
            <person name="Li L."/>
            <person name="Tang Y."/>
            <person name="Lv G."/>
            <person name="Zhou Y."/>
            <person name="Sun X."/>
            <person name="Brodelius P.E."/>
            <person name="Rose J.K.C."/>
            <person name="Tang K."/>
        </authorList>
    </citation>
    <scope>NUCLEOTIDE SEQUENCE [LARGE SCALE GENOMIC DNA]</scope>
    <source>
        <strain evidence="2">cv. Huhao1</strain>
        <tissue evidence="1">Leaf</tissue>
    </source>
</reference>
<keyword evidence="2" id="KW-1185">Reference proteome</keyword>
<protein>
    <submittedName>
        <fullName evidence="1">Quinoprotein amine dehydrogenase, beta chain-like protein</fullName>
    </submittedName>
</protein>
<dbReference type="Proteomes" id="UP000245207">
    <property type="component" value="Unassembled WGS sequence"/>
</dbReference>
<name>A0A2U1KTL1_ARTAN</name>
<dbReference type="AlphaFoldDB" id="A0A2U1KTL1"/>
<organism evidence="1 2">
    <name type="scientific">Artemisia annua</name>
    <name type="common">Sweet wormwood</name>
    <dbReference type="NCBI Taxonomy" id="35608"/>
    <lineage>
        <taxon>Eukaryota</taxon>
        <taxon>Viridiplantae</taxon>
        <taxon>Streptophyta</taxon>
        <taxon>Embryophyta</taxon>
        <taxon>Tracheophyta</taxon>
        <taxon>Spermatophyta</taxon>
        <taxon>Magnoliopsida</taxon>
        <taxon>eudicotyledons</taxon>
        <taxon>Gunneridae</taxon>
        <taxon>Pentapetalae</taxon>
        <taxon>asterids</taxon>
        <taxon>campanulids</taxon>
        <taxon>Asterales</taxon>
        <taxon>Asteraceae</taxon>
        <taxon>Asteroideae</taxon>
        <taxon>Anthemideae</taxon>
        <taxon>Artemisiinae</taxon>
        <taxon>Artemisia</taxon>
    </lineage>
</organism>
<evidence type="ECO:0000313" key="2">
    <source>
        <dbReference type="Proteomes" id="UP000245207"/>
    </source>
</evidence>
<sequence length="532" mass="59556">MSRTYNIDDHVVVPFDMSSPEGCLQSITNLREELISSRVGNDVFVKYELLCRRLYLHVQRNDVYNNRFHIDDGPIWFLDSGTGSLREGYLGIGHMYRDLTRRDGVGDVMVGFPRFETAFYDVIRRFTPGGLNVTEERNINRSHWNDLLGNGIASLIVMTLESCRSFWVDFDLGRLITENEYATRRVSGSEGGVMLDWGQMSGISRRVIGNSMPIWRSSPPEVEDVTALEAPIYAWDCVALNFEIIDWLLSEGVECSVANVFLEKAVGRNLTLRESERVRNTRRELLSWYAVFVRYVDAIEKKMRSGNMLFYELQGGGRVLALAAELPLISVPLFCPPPYTNAASDRHQVLANATELYKRMMASSVLPSTPHDTAVDSSSEPMDVTGIIVVQLLEGYEMNDASNLDTSNIPEPKPNLIGPPTDEIRPELLEEELPKGSLLMPETQVLRDLSSTGASTSASQYDENAMVNEPNVEGNSVLSLSQIHPQLSASLTASAAAELPCAVKLKIWPHDFEILMLLSSLHYFVCKALRSD</sequence>
<evidence type="ECO:0000313" key="1">
    <source>
        <dbReference type="EMBL" id="PWA40086.1"/>
    </source>
</evidence>
<proteinExistence type="predicted"/>
<comment type="caution">
    <text evidence="1">The sequence shown here is derived from an EMBL/GenBank/DDBJ whole genome shotgun (WGS) entry which is preliminary data.</text>
</comment>
<gene>
    <name evidence="1" type="ORF">CTI12_AA565760</name>
</gene>
<accession>A0A2U1KTL1</accession>